<evidence type="ECO:0000256" key="4">
    <source>
        <dbReference type="ARBA" id="ARBA00023015"/>
    </source>
</evidence>
<keyword evidence="7" id="KW-0539">Nucleus</keyword>
<evidence type="ECO:0000256" key="6">
    <source>
        <dbReference type="ARBA" id="ARBA00023163"/>
    </source>
</evidence>
<dbReference type="Gene3D" id="1.10.10.10">
    <property type="entry name" value="Winged helix-like DNA-binding domain superfamily/Winged helix DNA-binding domain"/>
    <property type="match status" value="1"/>
</dbReference>
<reference evidence="10" key="1">
    <citation type="submission" date="2025-08" db="UniProtKB">
        <authorList>
            <consortium name="RefSeq"/>
        </authorList>
    </citation>
    <scope>IDENTIFICATION</scope>
</reference>
<feature type="domain" description="Paired" evidence="8">
    <location>
        <begin position="1"/>
        <end position="71"/>
    </location>
</feature>
<evidence type="ECO:0000256" key="2">
    <source>
        <dbReference type="ARBA" id="ARBA00022473"/>
    </source>
</evidence>
<keyword evidence="9" id="KW-1185">Reference proteome</keyword>
<dbReference type="SUPFAM" id="SSF46689">
    <property type="entry name" value="Homeodomain-like"/>
    <property type="match status" value="1"/>
</dbReference>
<evidence type="ECO:0000259" key="8">
    <source>
        <dbReference type="PROSITE" id="PS51057"/>
    </source>
</evidence>
<evidence type="ECO:0000313" key="10">
    <source>
        <dbReference type="RefSeq" id="XP_065668302.1"/>
    </source>
</evidence>
<dbReference type="Proteomes" id="UP001652625">
    <property type="component" value="Chromosome 12"/>
</dbReference>
<keyword evidence="4" id="KW-0805">Transcription regulation</keyword>
<dbReference type="GeneID" id="100203334"/>
<keyword evidence="3" id="KW-0563">Paired box</keyword>
<organism evidence="9 10">
    <name type="scientific">Hydra vulgaris</name>
    <name type="common">Hydra</name>
    <name type="synonym">Hydra attenuata</name>
    <dbReference type="NCBI Taxonomy" id="6087"/>
    <lineage>
        <taxon>Eukaryota</taxon>
        <taxon>Metazoa</taxon>
        <taxon>Cnidaria</taxon>
        <taxon>Hydrozoa</taxon>
        <taxon>Hydroidolina</taxon>
        <taxon>Anthoathecata</taxon>
        <taxon>Aplanulata</taxon>
        <taxon>Hydridae</taxon>
        <taxon>Hydra</taxon>
    </lineage>
</organism>
<keyword evidence="2" id="KW-0217">Developmental protein</keyword>
<dbReference type="InterPro" id="IPR043565">
    <property type="entry name" value="PAX_fam"/>
</dbReference>
<evidence type="ECO:0000256" key="3">
    <source>
        <dbReference type="ARBA" id="ARBA00022724"/>
    </source>
</evidence>
<proteinExistence type="predicted"/>
<evidence type="ECO:0000256" key="1">
    <source>
        <dbReference type="ARBA" id="ARBA00004123"/>
    </source>
</evidence>
<evidence type="ECO:0000313" key="9">
    <source>
        <dbReference type="Proteomes" id="UP001652625"/>
    </source>
</evidence>
<gene>
    <name evidence="10" type="primary">LOC100203334</name>
</gene>
<dbReference type="RefSeq" id="XP_065668302.1">
    <property type="nucleotide sequence ID" value="XM_065812230.1"/>
</dbReference>
<keyword evidence="6" id="KW-0804">Transcription</keyword>
<accession>A0ABM4D219</accession>
<evidence type="ECO:0000256" key="7">
    <source>
        <dbReference type="ARBA" id="ARBA00023242"/>
    </source>
</evidence>
<dbReference type="InterPro" id="IPR001523">
    <property type="entry name" value="Paired_dom"/>
</dbReference>
<dbReference type="PROSITE" id="PS51057">
    <property type="entry name" value="PAIRED_2"/>
    <property type="match status" value="1"/>
</dbReference>
<dbReference type="PANTHER" id="PTHR45636:SF41">
    <property type="entry name" value="PAIRED BOX PROTEIN PAX-6-RELATED"/>
    <property type="match status" value="1"/>
</dbReference>
<comment type="subcellular location">
    <subcellularLocation>
        <location evidence="1">Nucleus</location>
    </subcellularLocation>
</comment>
<dbReference type="InterPro" id="IPR009057">
    <property type="entry name" value="Homeodomain-like_sf"/>
</dbReference>
<name>A0ABM4D219_HYDVU</name>
<evidence type="ECO:0000256" key="5">
    <source>
        <dbReference type="ARBA" id="ARBA00023125"/>
    </source>
</evidence>
<keyword evidence="5" id="KW-0238">DNA-binding</keyword>
<dbReference type="SMART" id="SM00351">
    <property type="entry name" value="PAX"/>
    <property type="match status" value="1"/>
</dbReference>
<dbReference type="PANTHER" id="PTHR45636">
    <property type="entry name" value="PAIRED BOX PROTEIN PAX-6-RELATED-RELATED"/>
    <property type="match status" value="1"/>
</dbReference>
<protein>
    <submittedName>
        <fullName evidence="10">Uncharacterized protein LOC100203334 isoform X3</fullName>
    </submittedName>
</protein>
<dbReference type="InterPro" id="IPR036388">
    <property type="entry name" value="WH-like_DNA-bd_sf"/>
</dbReference>
<dbReference type="Pfam" id="PF00292">
    <property type="entry name" value="PAX"/>
    <property type="match status" value="1"/>
</dbReference>
<sequence>MKKIKNHCVSRVGGSKPKVATPEVVNKIEALKREKHDMFAWEIREKLIDSKLCPPSQCPSISSINRILRKRAAERAAERAATDNTFHKGKPNLSHSQLNYTKDFFLKKELSSLFPVNNHLYSDKTTKIYPQIYENLKYMHNCYYPHQNNCINCMNYNFVNAGICAPPLLPISELRGDVNNAQSKIGDIFQRDRQISKDDLQERTKLVYSCTCLDCIKFRSEKALKLTPLYKNDSFYNMFSVQEFQDNTSYRLGMNERKKAHVAYTGNCFKQLEETYKYFHCSNLNIKDDLQKRNEIRVHANPKNLIPCKNAHV</sequence>